<keyword evidence="18" id="KW-1185">Reference proteome</keyword>
<dbReference type="SMART" id="SM00490">
    <property type="entry name" value="HELICc"/>
    <property type="match status" value="1"/>
</dbReference>
<feature type="compositionally biased region" description="Polar residues" evidence="11">
    <location>
        <begin position="1567"/>
        <end position="1579"/>
    </location>
</feature>
<sequence>MDPNQFNLFIQNQNKSLENNLTPTSGSALTNNGLSLTPDQVNQQNLNYVYNQRVNLNNLQTQDNFNSIHSNNLRMNQMPFNNFQQQMQYQQSVQLSAASQAGMQPEFNANQMLFQQRNQMYQQLAPQATMIPTDNQLGISQANNNQNLQFGNVTSISQNPLETQPTSQFAEQVNGIQKNPQVPQMPQPSQVSLPQQPVQLTNNPVQPNLTNLPSNPLQQMPSANQAPQPTQAPQSNVPAGLSQITPAQLRALTQKVTELRSKGSTEENDPEYAKLANILRAIANHVKANQNAISQSATNLNQSTPENRHPGQAAYAPIQPAPTTPTAFGNDQLKTVKDQISSYRLISRNLPLTPNLQQSLQQPVPVPNAAALNLTQPQTLTDKIDVASQKYVANEKSEADQNSQVSGENIESFVSPYALLNGPSAKKQHLIVPSITPGGIDPYTISREREERIKLKIQDRIKELENIPSNLSNYSIEDPIINDHKDDQDLKSIHAPKIAAIIELKSLRLLNLQKKVRDDIVKCMNQSNTLTANLDRTSYRRVKKQNIREARNTEKLERQQRAERERKEKQKHTDFITTILNHGRDLQQYNRNLQARQSKIGKFVTNFHQSAEKEEQKRIERLQRHRIELLKTGNEAEYMKLIDKAKDSRLTHLLQETNNFLKTLSDSVREQQQHVATFNVQNTAGENLSKADFDENEDEENIDYYAIAHKIRETINTQPNLLVGGKLKEYQLKGLEWMVSLFNNNLNGILADEMGLGKTIQTISLVTHLIGVKKINGPYLIIVPLSTIPNWNNEFDKWAPEVRKVVYKGDPNHRKQLQLELRHENFQVLLTTFEYIIKDKNVLSRFKWVHTIIDEGHRMKNATSKLSLTLNQFYSSRNRLILTGTPLQNNLPELWALLNFILPKVFNSVSTFEEWFNSPFSNQGGQDKIALNEEEQLLIIKRLHKVLRPFLLRRLKKDVESELPDKKEHIIRCRMSALQSRLYSQMKQHKNLFLNSGSGGKPRMTGLNNTLMQLRKICNHPYVFQEVEQVINPTNRNDSKLYRVAGKFELLDRMLPKLFEFGHRCLIFFQMTQVMTIMEDFLAYRGIKYLRLDGTTKHDDRSNMLAQFNAPDSEIEVFLLSTRAGGLGLNLQTADTVIIFDSDWNPHQDLQAQDRAHRIGQKKEVRIFRLITANSVEEKILERAQYKLDMDGKVIQAGRFDNKTTEQEREEILKGCFAEEDEDDADDEDFNDEILNSMIARSDTEKQRFTQMDKERTDREKHEHSLNGGSGPVPDRLVQDHELPDVYLQDHNSEDASTPVEVLGRGQRARERVFYDDGLTEEQYAEAVDSGNLDELVAKNRVRQLKREAKRLKKSGANSSKEPSPSITSPSAMDTPGSQGNRGRPKRKRGNDDATDTPATPPIQQRSHRPGSANSLPSHIRRVVQHTFNQVYSAIQDVTDPDYPDYPNRPRWEIFAELPDENDYADYYQLIQNPIAMDIIKKRIDKHYYKDVVTFRNDWHLMFNNARIYNVEESQVYQDADELQRVLDDKLDELCPGNQFPDIDPNDLPQAKKRGRKPQSRLAASPNVDSIRSSPSATSADHRPHRSNKRVLHDDDDSDGNN</sequence>
<dbReference type="InterPro" id="IPR038718">
    <property type="entry name" value="SNF2-like_sf"/>
</dbReference>
<evidence type="ECO:0000256" key="9">
    <source>
        <dbReference type="ARBA" id="ARBA00023242"/>
    </source>
</evidence>
<evidence type="ECO:0000259" key="14">
    <source>
        <dbReference type="PROSITE" id="PS51194"/>
    </source>
</evidence>
<evidence type="ECO:0000256" key="1">
    <source>
        <dbReference type="ARBA" id="ARBA00004123"/>
    </source>
</evidence>
<dbReference type="InterPro" id="IPR014978">
    <property type="entry name" value="Gln-Leu-Gln_QLQ"/>
</dbReference>
<keyword evidence="6" id="KW-0805">Transcription regulation</keyword>
<dbReference type="GO" id="GO:0006355">
    <property type="term" value="P:regulation of DNA-templated transcription"/>
    <property type="evidence" value="ECO:0007669"/>
    <property type="project" value="InterPro"/>
</dbReference>
<evidence type="ECO:0000256" key="8">
    <source>
        <dbReference type="ARBA" id="ARBA00023163"/>
    </source>
</evidence>
<dbReference type="STRING" id="796925.A0A137PCU2"/>
<keyword evidence="5" id="KW-0067">ATP-binding</keyword>
<feature type="region of interest" description="Disordered" evidence="11">
    <location>
        <begin position="1349"/>
        <end position="1416"/>
    </location>
</feature>
<dbReference type="Pfam" id="PF00176">
    <property type="entry name" value="SNF2-rel_dom"/>
    <property type="match status" value="1"/>
</dbReference>
<reference evidence="17 18" key="1">
    <citation type="journal article" date="2015" name="Genome Biol. Evol.">
        <title>Phylogenomic analyses indicate that early fungi evolved digesting cell walls of algal ancestors of land plants.</title>
        <authorList>
            <person name="Chang Y."/>
            <person name="Wang S."/>
            <person name="Sekimoto S."/>
            <person name="Aerts A.L."/>
            <person name="Choi C."/>
            <person name="Clum A."/>
            <person name="LaButti K.M."/>
            <person name="Lindquist E.A."/>
            <person name="Yee Ngan C."/>
            <person name="Ohm R.A."/>
            <person name="Salamov A.A."/>
            <person name="Grigoriev I.V."/>
            <person name="Spatafora J.W."/>
            <person name="Berbee M.L."/>
        </authorList>
    </citation>
    <scope>NUCLEOTIDE SEQUENCE [LARGE SCALE GENOMIC DNA]</scope>
    <source>
        <strain evidence="17 18">NRRL 28638</strain>
    </source>
</reference>
<dbReference type="InterPro" id="IPR049730">
    <property type="entry name" value="SNF2/RAD54-like_C"/>
</dbReference>
<dbReference type="InterPro" id="IPR001650">
    <property type="entry name" value="Helicase_C-like"/>
</dbReference>
<gene>
    <name evidence="17" type="ORF">CONCODRAFT_15914</name>
</gene>
<evidence type="ECO:0000256" key="11">
    <source>
        <dbReference type="SAM" id="MobiDB-lite"/>
    </source>
</evidence>
<dbReference type="InterPro" id="IPR014012">
    <property type="entry name" value="HSA_dom"/>
</dbReference>
<evidence type="ECO:0000259" key="13">
    <source>
        <dbReference type="PROSITE" id="PS51192"/>
    </source>
</evidence>
<evidence type="ECO:0000256" key="7">
    <source>
        <dbReference type="ARBA" id="ARBA00023117"/>
    </source>
</evidence>
<feature type="compositionally biased region" description="Polar residues" evidence="11">
    <location>
        <begin position="201"/>
        <end position="220"/>
    </location>
</feature>
<dbReference type="PROSITE" id="PS51192">
    <property type="entry name" value="HELICASE_ATP_BIND_1"/>
    <property type="match status" value="1"/>
</dbReference>
<evidence type="ECO:0000259" key="16">
    <source>
        <dbReference type="PROSITE" id="PS51666"/>
    </source>
</evidence>
<dbReference type="Proteomes" id="UP000070444">
    <property type="component" value="Unassembled WGS sequence"/>
</dbReference>
<keyword evidence="2" id="KW-0547">Nucleotide-binding</keyword>
<evidence type="ECO:0000256" key="4">
    <source>
        <dbReference type="ARBA" id="ARBA00022806"/>
    </source>
</evidence>
<dbReference type="Pfam" id="PF00271">
    <property type="entry name" value="Helicase_C"/>
    <property type="match status" value="1"/>
</dbReference>
<evidence type="ECO:0000256" key="6">
    <source>
        <dbReference type="ARBA" id="ARBA00023015"/>
    </source>
</evidence>
<keyword evidence="3" id="KW-0378">Hydrolase</keyword>
<feature type="domain" description="QLQ" evidence="16">
    <location>
        <begin position="327"/>
        <end position="362"/>
    </location>
</feature>
<evidence type="ECO:0000259" key="15">
    <source>
        <dbReference type="PROSITE" id="PS51204"/>
    </source>
</evidence>
<dbReference type="InterPro" id="IPR029295">
    <property type="entry name" value="SnAC"/>
</dbReference>
<evidence type="ECO:0000256" key="10">
    <source>
        <dbReference type="PROSITE-ProRule" id="PRU00035"/>
    </source>
</evidence>
<feature type="compositionally biased region" description="Low complexity" evidence="11">
    <location>
        <begin position="180"/>
        <end position="200"/>
    </location>
</feature>
<feature type="domain" description="Bromo" evidence="12">
    <location>
        <begin position="1447"/>
        <end position="1517"/>
    </location>
</feature>
<keyword evidence="8" id="KW-0804">Transcription</keyword>
<protein>
    <recommendedName>
        <fullName evidence="19">SNF2-family ATP dependent chromatin remodeling factor snf21</fullName>
    </recommendedName>
</protein>
<dbReference type="InterPro" id="IPR001487">
    <property type="entry name" value="Bromodomain"/>
</dbReference>
<feature type="region of interest" description="Disordered" evidence="11">
    <location>
        <begin position="1238"/>
        <end position="1275"/>
    </location>
</feature>
<dbReference type="SUPFAM" id="SSF52540">
    <property type="entry name" value="P-loop containing nucleoside triphosphate hydrolases"/>
    <property type="match status" value="2"/>
</dbReference>
<dbReference type="PROSITE" id="PS51204">
    <property type="entry name" value="HSA"/>
    <property type="match status" value="1"/>
</dbReference>
<dbReference type="EMBL" id="KQ964446">
    <property type="protein sequence ID" value="KXN72817.1"/>
    <property type="molecule type" value="Genomic_DNA"/>
</dbReference>
<evidence type="ECO:0000256" key="2">
    <source>
        <dbReference type="ARBA" id="ARBA00022741"/>
    </source>
</evidence>
<evidence type="ECO:0000313" key="18">
    <source>
        <dbReference type="Proteomes" id="UP000070444"/>
    </source>
</evidence>
<dbReference type="Pfam" id="PF00439">
    <property type="entry name" value="Bromodomain"/>
    <property type="match status" value="1"/>
</dbReference>
<dbReference type="OrthoDB" id="5857104at2759"/>
<evidence type="ECO:0000313" key="17">
    <source>
        <dbReference type="EMBL" id="KXN72817.1"/>
    </source>
</evidence>
<evidence type="ECO:0000256" key="3">
    <source>
        <dbReference type="ARBA" id="ARBA00022801"/>
    </source>
</evidence>
<dbReference type="GO" id="GO:0005694">
    <property type="term" value="C:chromosome"/>
    <property type="evidence" value="ECO:0007669"/>
    <property type="project" value="UniProtKB-ARBA"/>
</dbReference>
<dbReference type="Gene3D" id="1.20.920.10">
    <property type="entry name" value="Bromodomain-like"/>
    <property type="match status" value="1"/>
</dbReference>
<comment type="subcellular location">
    <subcellularLocation>
        <location evidence="1">Nucleus</location>
    </subcellularLocation>
</comment>
<feature type="compositionally biased region" description="Low complexity" evidence="11">
    <location>
        <begin position="221"/>
        <end position="236"/>
    </location>
</feature>
<dbReference type="GO" id="GO:0005524">
    <property type="term" value="F:ATP binding"/>
    <property type="evidence" value="ECO:0007669"/>
    <property type="project" value="UniProtKB-KW"/>
</dbReference>
<evidence type="ECO:0008006" key="19">
    <source>
        <dbReference type="Google" id="ProtNLM"/>
    </source>
</evidence>
<dbReference type="SMART" id="SM00951">
    <property type="entry name" value="QLQ"/>
    <property type="match status" value="1"/>
</dbReference>
<dbReference type="GO" id="GO:0005634">
    <property type="term" value="C:nucleus"/>
    <property type="evidence" value="ECO:0007669"/>
    <property type="project" value="UniProtKB-SubCell"/>
</dbReference>
<dbReference type="GO" id="GO:1902494">
    <property type="term" value="C:catalytic complex"/>
    <property type="evidence" value="ECO:0007669"/>
    <property type="project" value="UniProtKB-ARBA"/>
</dbReference>
<feature type="domain" description="Helicase C-terminal" evidence="14">
    <location>
        <begin position="1050"/>
        <end position="1212"/>
    </location>
</feature>
<feature type="domain" description="HSA" evidence="15">
    <location>
        <begin position="560"/>
        <end position="632"/>
    </location>
</feature>
<dbReference type="GO" id="GO:0006338">
    <property type="term" value="P:chromatin remodeling"/>
    <property type="evidence" value="ECO:0007669"/>
    <property type="project" value="UniProtKB-ARBA"/>
</dbReference>
<dbReference type="GO" id="GO:0006366">
    <property type="term" value="P:transcription by RNA polymerase II"/>
    <property type="evidence" value="ECO:0007669"/>
    <property type="project" value="UniProtKB-ARBA"/>
</dbReference>
<feature type="compositionally biased region" description="Basic and acidic residues" evidence="11">
    <location>
        <begin position="1242"/>
        <end position="1265"/>
    </location>
</feature>
<dbReference type="Pfam" id="PF08880">
    <property type="entry name" value="QLQ"/>
    <property type="match status" value="1"/>
</dbReference>
<keyword evidence="9" id="KW-0539">Nucleus</keyword>
<dbReference type="GO" id="GO:0004386">
    <property type="term" value="F:helicase activity"/>
    <property type="evidence" value="ECO:0007669"/>
    <property type="project" value="UniProtKB-KW"/>
</dbReference>
<keyword evidence="7 10" id="KW-0103">Bromodomain</keyword>
<dbReference type="FunFam" id="3.40.50.300:FF:000843">
    <property type="entry name" value="Chromatin structure-remodeling complex subunit snf21"/>
    <property type="match status" value="1"/>
</dbReference>
<proteinExistence type="predicted"/>
<dbReference type="InterPro" id="IPR000330">
    <property type="entry name" value="SNF2_N"/>
</dbReference>
<accession>A0A137PCU2</accession>
<dbReference type="CDD" id="cd17996">
    <property type="entry name" value="DEXHc_SMARCA2_SMARCA4"/>
    <property type="match status" value="1"/>
</dbReference>
<dbReference type="Gene3D" id="1.20.5.170">
    <property type="match status" value="1"/>
</dbReference>
<name>A0A137PCU2_CONC2</name>
<dbReference type="InterPro" id="IPR027417">
    <property type="entry name" value="P-loop_NTPase"/>
</dbReference>
<feature type="compositionally biased region" description="Polar residues" evidence="11">
    <location>
        <begin position="1356"/>
        <end position="1379"/>
    </location>
</feature>
<dbReference type="GO" id="GO:0042393">
    <property type="term" value="F:histone binding"/>
    <property type="evidence" value="ECO:0007669"/>
    <property type="project" value="InterPro"/>
</dbReference>
<evidence type="ECO:0000256" key="5">
    <source>
        <dbReference type="ARBA" id="ARBA00022840"/>
    </source>
</evidence>
<dbReference type="Pfam" id="PF14619">
    <property type="entry name" value="SnAC"/>
    <property type="match status" value="1"/>
</dbReference>
<dbReference type="SMART" id="SM01314">
    <property type="entry name" value="SnAC"/>
    <property type="match status" value="1"/>
</dbReference>
<dbReference type="InterPro" id="IPR014001">
    <property type="entry name" value="Helicase_ATP-bd"/>
</dbReference>
<feature type="region of interest" description="Disordered" evidence="11">
    <location>
        <begin position="549"/>
        <end position="571"/>
    </location>
</feature>
<dbReference type="InterPro" id="IPR036427">
    <property type="entry name" value="Bromodomain-like_sf"/>
</dbReference>
<dbReference type="Gene3D" id="3.40.50.300">
    <property type="entry name" value="P-loop containing nucleotide triphosphate hydrolases"/>
    <property type="match status" value="1"/>
</dbReference>
<keyword evidence="4" id="KW-0347">Helicase</keyword>
<dbReference type="SUPFAM" id="SSF47370">
    <property type="entry name" value="Bromodomain"/>
    <property type="match status" value="1"/>
</dbReference>
<feature type="region of interest" description="Disordered" evidence="11">
    <location>
        <begin position="179"/>
        <end position="239"/>
    </location>
</feature>
<dbReference type="GO" id="GO:0016787">
    <property type="term" value="F:hydrolase activity"/>
    <property type="evidence" value="ECO:0007669"/>
    <property type="project" value="UniProtKB-KW"/>
</dbReference>
<feature type="domain" description="Helicase ATP-binding" evidence="13">
    <location>
        <begin position="739"/>
        <end position="904"/>
    </location>
</feature>
<dbReference type="SMART" id="SM00297">
    <property type="entry name" value="BROMO"/>
    <property type="match status" value="1"/>
</dbReference>
<dbReference type="Gene3D" id="3.40.50.10810">
    <property type="entry name" value="Tandem AAA-ATPase domain"/>
    <property type="match status" value="1"/>
</dbReference>
<feature type="region of interest" description="Disordered" evidence="11">
    <location>
        <begin position="1536"/>
        <end position="1602"/>
    </location>
</feature>
<dbReference type="SMART" id="SM00487">
    <property type="entry name" value="DEXDc"/>
    <property type="match status" value="1"/>
</dbReference>
<evidence type="ECO:0000259" key="12">
    <source>
        <dbReference type="PROSITE" id="PS50014"/>
    </source>
</evidence>
<dbReference type="PANTHER" id="PTHR10799">
    <property type="entry name" value="SNF2/RAD54 HELICASE FAMILY"/>
    <property type="match status" value="1"/>
</dbReference>
<dbReference type="PROSITE" id="PS50014">
    <property type="entry name" value="BROMODOMAIN_2"/>
    <property type="match status" value="1"/>
</dbReference>
<dbReference type="CDD" id="cd18793">
    <property type="entry name" value="SF2_C_SNF"/>
    <property type="match status" value="1"/>
</dbReference>
<dbReference type="PROSITE" id="PS51194">
    <property type="entry name" value="HELICASE_CTER"/>
    <property type="match status" value="1"/>
</dbReference>
<dbReference type="FunFam" id="3.40.50.10810:FF:000008">
    <property type="entry name" value="Chromatin structure-remodeling complex subunit snf21"/>
    <property type="match status" value="1"/>
</dbReference>
<dbReference type="Pfam" id="PF07529">
    <property type="entry name" value="HSA"/>
    <property type="match status" value="1"/>
</dbReference>
<organism evidence="17 18">
    <name type="scientific">Conidiobolus coronatus (strain ATCC 28846 / CBS 209.66 / NRRL 28638)</name>
    <name type="common">Delacroixia coronata</name>
    <dbReference type="NCBI Taxonomy" id="796925"/>
    <lineage>
        <taxon>Eukaryota</taxon>
        <taxon>Fungi</taxon>
        <taxon>Fungi incertae sedis</taxon>
        <taxon>Zoopagomycota</taxon>
        <taxon>Entomophthoromycotina</taxon>
        <taxon>Entomophthoromycetes</taxon>
        <taxon>Entomophthorales</taxon>
        <taxon>Ancylistaceae</taxon>
        <taxon>Conidiobolus</taxon>
    </lineage>
</organism>
<dbReference type="SMART" id="SM00573">
    <property type="entry name" value="HSA"/>
    <property type="match status" value="1"/>
</dbReference>
<dbReference type="PRINTS" id="PR00503">
    <property type="entry name" value="BROMODOMAIN"/>
</dbReference>
<dbReference type="PROSITE" id="PS51666">
    <property type="entry name" value="QLQ"/>
    <property type="match status" value="1"/>
</dbReference>
<dbReference type="OMA" id="YGPGHKL"/>